<keyword evidence="1" id="KW-0732">Signal</keyword>
<gene>
    <name evidence="2" type="ORF">EKPJFOCH_1927</name>
</gene>
<evidence type="ECO:0008006" key="4">
    <source>
        <dbReference type="Google" id="ProtNLM"/>
    </source>
</evidence>
<dbReference type="PROSITE" id="PS51257">
    <property type="entry name" value="PROKAR_LIPOPROTEIN"/>
    <property type="match status" value="1"/>
</dbReference>
<keyword evidence="3" id="KW-1185">Reference proteome</keyword>
<organism evidence="2 3">
    <name type="scientific">Methylobacterium thuringiense</name>
    <dbReference type="NCBI Taxonomy" id="1003091"/>
    <lineage>
        <taxon>Bacteria</taxon>
        <taxon>Pseudomonadati</taxon>
        <taxon>Pseudomonadota</taxon>
        <taxon>Alphaproteobacteria</taxon>
        <taxon>Hyphomicrobiales</taxon>
        <taxon>Methylobacteriaceae</taxon>
        <taxon>Methylobacterium</taxon>
    </lineage>
</organism>
<protein>
    <recommendedName>
        <fullName evidence="4">DUF3828 domain-containing protein</fullName>
    </recommendedName>
</protein>
<sequence>MKLAVLAAALAALACLSAQPALAAEADTPADLLRALYAAYPVAAGRTPPVQDRPKAWFGEPLLGLVLRDQAAAKASGEPGGLDFDPICACQDDTGLRGVAIAAQDEDAVRAKAVVGFRIGAQAISVRYRLARTEAGWRIVDVGTDDVPSLVKHLRRFSQ</sequence>
<dbReference type="RefSeq" id="WP_238231712.1">
    <property type="nucleotide sequence ID" value="NZ_BPRA01000008.1"/>
</dbReference>
<evidence type="ECO:0000313" key="2">
    <source>
        <dbReference type="EMBL" id="GJE55436.1"/>
    </source>
</evidence>
<comment type="caution">
    <text evidence="2">The sequence shown here is derived from an EMBL/GenBank/DDBJ whole genome shotgun (WGS) entry which is preliminary data.</text>
</comment>
<accession>A0ABQ4TKC0</accession>
<dbReference type="EMBL" id="BPRA01000008">
    <property type="protein sequence ID" value="GJE55436.1"/>
    <property type="molecule type" value="Genomic_DNA"/>
</dbReference>
<evidence type="ECO:0000256" key="1">
    <source>
        <dbReference type="SAM" id="SignalP"/>
    </source>
</evidence>
<reference evidence="2" key="2">
    <citation type="submission" date="2021-08" db="EMBL/GenBank/DDBJ databases">
        <authorList>
            <person name="Tani A."/>
            <person name="Ola A."/>
            <person name="Ogura Y."/>
            <person name="Katsura K."/>
            <person name="Hayashi T."/>
        </authorList>
    </citation>
    <scope>NUCLEOTIDE SEQUENCE</scope>
    <source>
        <strain evidence="2">DSM 23674</strain>
    </source>
</reference>
<name>A0ABQ4TKC0_9HYPH</name>
<feature type="chain" id="PRO_5045709548" description="DUF3828 domain-containing protein" evidence="1">
    <location>
        <begin position="24"/>
        <end position="159"/>
    </location>
</feature>
<reference evidence="2" key="1">
    <citation type="journal article" date="2021" name="Front. Microbiol.">
        <title>Comprehensive Comparative Genomics and Phenotyping of Methylobacterium Species.</title>
        <authorList>
            <person name="Alessa O."/>
            <person name="Ogura Y."/>
            <person name="Fujitani Y."/>
            <person name="Takami H."/>
            <person name="Hayashi T."/>
            <person name="Sahin N."/>
            <person name="Tani A."/>
        </authorList>
    </citation>
    <scope>NUCLEOTIDE SEQUENCE</scope>
    <source>
        <strain evidence="2">DSM 23674</strain>
    </source>
</reference>
<feature type="signal peptide" evidence="1">
    <location>
        <begin position="1"/>
        <end position="23"/>
    </location>
</feature>
<dbReference type="Proteomes" id="UP001055101">
    <property type="component" value="Unassembled WGS sequence"/>
</dbReference>
<proteinExistence type="predicted"/>
<evidence type="ECO:0000313" key="3">
    <source>
        <dbReference type="Proteomes" id="UP001055101"/>
    </source>
</evidence>